<evidence type="ECO:0000256" key="9">
    <source>
        <dbReference type="ARBA" id="ARBA00022833"/>
    </source>
</evidence>
<dbReference type="UniPathway" id="UPA00275">
    <property type="reaction ID" value="UER00401"/>
</dbReference>
<dbReference type="CDD" id="cd01284">
    <property type="entry name" value="Riboflavin_deaminase-reductase"/>
    <property type="match status" value="1"/>
</dbReference>
<evidence type="ECO:0000259" key="17">
    <source>
        <dbReference type="PROSITE" id="PS51747"/>
    </source>
</evidence>
<dbReference type="InterPro" id="IPR016192">
    <property type="entry name" value="APOBEC/CMP_deaminase_Zn-bd"/>
</dbReference>
<dbReference type="GO" id="GO:0050661">
    <property type="term" value="F:NADP binding"/>
    <property type="evidence" value="ECO:0007669"/>
    <property type="project" value="InterPro"/>
</dbReference>
<dbReference type="InterPro" id="IPR011549">
    <property type="entry name" value="RibD_C"/>
</dbReference>
<feature type="active site" description="Proton donor" evidence="14">
    <location>
        <position position="54"/>
    </location>
</feature>
<evidence type="ECO:0000256" key="4">
    <source>
        <dbReference type="ARBA" id="ARBA00005259"/>
    </source>
</evidence>
<name>A0A5D3WR43_9BACT</name>
<dbReference type="SUPFAM" id="SSF53597">
    <property type="entry name" value="Dihydrofolate reductase-like"/>
    <property type="match status" value="1"/>
</dbReference>
<sequence length="372" mass="40101">MTGREEKFMCRALELARLGDGRTRPNPPVGAVIVRDGVVVGEGWHRRAGQPHAEIEALLQAGEAARGAEIYVTLEPCSHTGRTGPCAMALIEAGIRRVVTGIEDPNPVVAGRGLAMLRQAGIEVETGLLADECRWLIGPFRTFMLAGRPLTTLKAAVTLDGRTATGHGESQWISCEESRLDVHRFRDRVDAIMVGVGTVLRDNPRLTTRLPDGAGRDPLRVVVDSRLRTPPEAAVVRGEAGAGVIIATTPQADPQRIRALEAAGAEILICDEIEGQGVDPKSLLRALAEREIMHLMLEGGATLNRSLLKARLIDRVRLYVAPVLFGGDDGAGLFSGPDVGYIRAAHRLRYHRVDRVGSDLLIEGEMLPCSPD</sequence>
<proteinExistence type="inferred from homology"/>
<keyword evidence="8 13" id="KW-0378">Hydrolase</keyword>
<evidence type="ECO:0000256" key="7">
    <source>
        <dbReference type="ARBA" id="ARBA00022723"/>
    </source>
</evidence>
<keyword evidence="12" id="KW-0511">Multifunctional enzyme</keyword>
<feature type="binding site" evidence="15">
    <location>
        <begin position="300"/>
        <end position="306"/>
    </location>
    <ligand>
        <name>NADP(+)</name>
        <dbReference type="ChEBI" id="CHEBI:58349"/>
    </ligand>
</feature>
<accession>A0A5D3WR43</accession>
<keyword evidence="11 13" id="KW-0560">Oxidoreductase</keyword>
<evidence type="ECO:0000256" key="12">
    <source>
        <dbReference type="ARBA" id="ARBA00023268"/>
    </source>
</evidence>
<evidence type="ECO:0000256" key="14">
    <source>
        <dbReference type="PIRSR" id="PIRSR006769-1"/>
    </source>
</evidence>
<dbReference type="AlphaFoldDB" id="A0A5D3WR43"/>
<feature type="binding site" evidence="15">
    <location>
        <position position="198"/>
    </location>
    <ligand>
        <name>NADP(+)</name>
        <dbReference type="ChEBI" id="CHEBI:58349"/>
    </ligand>
</feature>
<feature type="binding site" evidence="15">
    <location>
        <position position="225"/>
    </location>
    <ligand>
        <name>NADP(+)</name>
        <dbReference type="ChEBI" id="CHEBI:58349"/>
    </ligand>
</feature>
<feature type="binding site" evidence="15">
    <location>
        <position position="186"/>
    </location>
    <ligand>
        <name>substrate</name>
    </ligand>
</feature>
<evidence type="ECO:0000313" key="19">
    <source>
        <dbReference type="Proteomes" id="UP000324159"/>
    </source>
</evidence>
<dbReference type="GO" id="GO:0008270">
    <property type="term" value="F:zinc ion binding"/>
    <property type="evidence" value="ECO:0007669"/>
    <property type="project" value="InterPro"/>
</dbReference>
<dbReference type="NCBIfam" id="TIGR00227">
    <property type="entry name" value="ribD_Cterm"/>
    <property type="match status" value="1"/>
</dbReference>
<keyword evidence="9 13" id="KW-0862">Zinc</keyword>
<keyword evidence="10 13" id="KW-0521">NADP</keyword>
<dbReference type="InterPro" id="IPR002734">
    <property type="entry name" value="RibDG_C"/>
</dbReference>
<feature type="binding site" evidence="15">
    <location>
        <position position="298"/>
    </location>
    <ligand>
        <name>substrate</name>
    </ligand>
</feature>
<dbReference type="Pfam" id="PF01872">
    <property type="entry name" value="RibD_C"/>
    <property type="match status" value="1"/>
</dbReference>
<evidence type="ECO:0000256" key="3">
    <source>
        <dbReference type="ARBA" id="ARBA00004910"/>
    </source>
</evidence>
<protein>
    <recommendedName>
        <fullName evidence="13">Riboflavin biosynthesis protein RibD</fullName>
    </recommendedName>
    <domain>
        <recommendedName>
            <fullName evidence="13">Diaminohydroxyphosphoribosylaminopyrimidine deaminase</fullName>
            <shortName evidence="13">DRAP deaminase</shortName>
            <ecNumber evidence="13">3.5.4.26</ecNumber>
        </recommendedName>
        <alternativeName>
            <fullName evidence="13">Riboflavin-specific deaminase</fullName>
        </alternativeName>
    </domain>
    <domain>
        <recommendedName>
            <fullName evidence="13">5-amino-6-(5-phosphoribosylamino)uracil reductase</fullName>
            <ecNumber evidence="13">1.1.1.193</ecNumber>
        </recommendedName>
        <alternativeName>
            <fullName evidence="13">HTP reductase</fullName>
        </alternativeName>
    </domain>
</protein>
<comment type="function">
    <text evidence="1 13">Converts 2,5-diamino-6-(ribosylamino)-4(3h)-pyrimidinone 5'-phosphate into 5-amino-6-(ribosylamino)-2,4(1h,3h)-pyrimidinedione 5'-phosphate.</text>
</comment>
<dbReference type="PROSITE" id="PS00903">
    <property type="entry name" value="CYT_DCMP_DEAMINASES_1"/>
    <property type="match status" value="1"/>
</dbReference>
<dbReference type="GO" id="GO:0008703">
    <property type="term" value="F:5-amino-6-(5-phosphoribosylamino)uracil reductase activity"/>
    <property type="evidence" value="ECO:0007669"/>
    <property type="project" value="UniProtKB-EC"/>
</dbReference>
<dbReference type="EC" id="1.1.1.193" evidence="13"/>
<dbReference type="GO" id="GO:0009231">
    <property type="term" value="P:riboflavin biosynthetic process"/>
    <property type="evidence" value="ECO:0007669"/>
    <property type="project" value="UniProtKB-UniPathway"/>
</dbReference>
<evidence type="ECO:0000256" key="13">
    <source>
        <dbReference type="PIRNR" id="PIRNR006769"/>
    </source>
</evidence>
<evidence type="ECO:0000256" key="16">
    <source>
        <dbReference type="PIRSR" id="PIRSR006769-3"/>
    </source>
</evidence>
<dbReference type="PROSITE" id="PS51747">
    <property type="entry name" value="CYT_DCMP_DEAMINASES_2"/>
    <property type="match status" value="1"/>
</dbReference>
<dbReference type="FunFam" id="3.40.140.10:FF:000025">
    <property type="entry name" value="Riboflavin biosynthesis protein RibD"/>
    <property type="match status" value="1"/>
</dbReference>
<evidence type="ECO:0000256" key="15">
    <source>
        <dbReference type="PIRSR" id="PIRSR006769-2"/>
    </source>
</evidence>
<dbReference type="InterPro" id="IPR004794">
    <property type="entry name" value="Eubact_RibD"/>
</dbReference>
<comment type="similarity">
    <text evidence="5 13">In the C-terminal section; belongs to the HTP reductase family.</text>
</comment>
<evidence type="ECO:0000313" key="18">
    <source>
        <dbReference type="EMBL" id="TYP00260.1"/>
    </source>
</evidence>
<evidence type="ECO:0000256" key="2">
    <source>
        <dbReference type="ARBA" id="ARBA00004882"/>
    </source>
</evidence>
<dbReference type="Gene3D" id="3.40.430.10">
    <property type="entry name" value="Dihydrofolate Reductase, subunit A"/>
    <property type="match status" value="1"/>
</dbReference>
<dbReference type="Pfam" id="PF00383">
    <property type="entry name" value="dCMP_cyt_deam_1"/>
    <property type="match status" value="1"/>
</dbReference>
<feature type="binding site" evidence="15">
    <location>
        <position position="172"/>
    </location>
    <ligand>
        <name>NADP(+)</name>
        <dbReference type="ChEBI" id="CHEBI:58349"/>
    </ligand>
</feature>
<reference evidence="18 19" key="1">
    <citation type="submission" date="2019-07" db="EMBL/GenBank/DDBJ databases">
        <title>Genomic Encyclopedia of Type Strains, Phase IV (KMG-IV): sequencing the most valuable type-strain genomes for metagenomic binning, comparative biology and taxonomic classification.</title>
        <authorList>
            <person name="Goeker M."/>
        </authorList>
    </citation>
    <scope>NUCLEOTIDE SEQUENCE [LARGE SCALE GENOMIC DNA]</scope>
    <source>
        <strain evidence="18 19">SS015</strain>
    </source>
</reference>
<feature type="binding site" evidence="15">
    <location>
        <position position="156"/>
    </location>
    <ligand>
        <name>NADP(+)</name>
        <dbReference type="ChEBI" id="CHEBI:58349"/>
    </ligand>
</feature>
<dbReference type="InterPro" id="IPR002125">
    <property type="entry name" value="CMP_dCMP_dom"/>
</dbReference>
<feature type="binding site" evidence="15">
    <location>
        <position position="209"/>
    </location>
    <ligand>
        <name>substrate</name>
    </ligand>
</feature>
<feature type="domain" description="CMP/dCMP-type deaminase" evidence="17">
    <location>
        <begin position="3"/>
        <end position="125"/>
    </location>
</feature>
<dbReference type="SUPFAM" id="SSF53927">
    <property type="entry name" value="Cytidine deaminase-like"/>
    <property type="match status" value="1"/>
</dbReference>
<evidence type="ECO:0000256" key="5">
    <source>
        <dbReference type="ARBA" id="ARBA00007417"/>
    </source>
</evidence>
<dbReference type="InterPro" id="IPR050765">
    <property type="entry name" value="Riboflavin_Biosynth_HTPR"/>
</dbReference>
<dbReference type="OrthoDB" id="9800865at2"/>
<keyword evidence="19" id="KW-1185">Reference proteome</keyword>
<feature type="binding site" evidence="16">
    <location>
        <position position="86"/>
    </location>
    <ligand>
        <name>Zn(2+)</name>
        <dbReference type="ChEBI" id="CHEBI:29105"/>
        <note>catalytic</note>
    </ligand>
</feature>
<comment type="similarity">
    <text evidence="4 13">In the N-terminal section; belongs to the cytidine and deoxycytidylate deaminase family.</text>
</comment>
<dbReference type="EMBL" id="VNIB01000001">
    <property type="protein sequence ID" value="TYP00260.1"/>
    <property type="molecule type" value="Genomic_DNA"/>
</dbReference>
<dbReference type="Proteomes" id="UP000324159">
    <property type="component" value="Unassembled WGS sequence"/>
</dbReference>
<comment type="catalytic activity">
    <reaction evidence="13">
        <text>5-amino-6-(5-phospho-D-ribitylamino)uracil + NADP(+) = 5-amino-6-(5-phospho-D-ribosylamino)uracil + NADPH + H(+)</text>
        <dbReference type="Rhea" id="RHEA:17845"/>
        <dbReference type="ChEBI" id="CHEBI:15378"/>
        <dbReference type="ChEBI" id="CHEBI:57783"/>
        <dbReference type="ChEBI" id="CHEBI:58349"/>
        <dbReference type="ChEBI" id="CHEBI:58421"/>
        <dbReference type="ChEBI" id="CHEBI:58453"/>
        <dbReference type="EC" id="1.1.1.193"/>
    </reaction>
</comment>
<evidence type="ECO:0000256" key="6">
    <source>
        <dbReference type="ARBA" id="ARBA00022619"/>
    </source>
</evidence>
<evidence type="ECO:0000256" key="10">
    <source>
        <dbReference type="ARBA" id="ARBA00022857"/>
    </source>
</evidence>
<comment type="pathway">
    <text evidence="2 13">Cofactor biosynthesis; riboflavin biosynthesis; 5-amino-6-(D-ribitylamino)uracil from GTP: step 2/4.</text>
</comment>
<comment type="pathway">
    <text evidence="3 13">Cofactor biosynthesis; riboflavin biosynthesis; 5-amino-6-(D-ribitylamino)uracil from GTP: step 3/4.</text>
</comment>
<feature type="binding site" evidence="15">
    <location>
        <position position="202"/>
    </location>
    <ligand>
        <name>NADP(+)</name>
        <dbReference type="ChEBI" id="CHEBI:58349"/>
    </ligand>
</feature>
<evidence type="ECO:0000256" key="1">
    <source>
        <dbReference type="ARBA" id="ARBA00002151"/>
    </source>
</evidence>
<dbReference type="InterPro" id="IPR016193">
    <property type="entry name" value="Cytidine_deaminase-like"/>
</dbReference>
<comment type="caution">
    <text evidence="18">The sequence shown here is derived from an EMBL/GenBank/DDBJ whole genome shotgun (WGS) entry which is preliminary data.</text>
</comment>
<dbReference type="InterPro" id="IPR024072">
    <property type="entry name" value="DHFR-like_dom_sf"/>
</dbReference>
<feature type="binding site" evidence="15">
    <location>
        <position position="206"/>
    </location>
    <ligand>
        <name>substrate</name>
    </ligand>
</feature>
<evidence type="ECO:0000256" key="11">
    <source>
        <dbReference type="ARBA" id="ARBA00023002"/>
    </source>
</evidence>
<dbReference type="PANTHER" id="PTHR38011:SF7">
    <property type="entry name" value="2,5-DIAMINO-6-RIBOSYLAMINO-4(3H)-PYRIMIDINONE 5'-PHOSPHATE REDUCTASE"/>
    <property type="match status" value="1"/>
</dbReference>
<feature type="binding site" evidence="16">
    <location>
        <position position="77"/>
    </location>
    <ligand>
        <name>Zn(2+)</name>
        <dbReference type="ChEBI" id="CHEBI:29105"/>
        <note>catalytic</note>
    </ligand>
</feature>
<feature type="binding site" evidence="15">
    <location>
        <position position="170"/>
    </location>
    <ligand>
        <name>substrate</name>
    </ligand>
</feature>
<keyword evidence="6 13" id="KW-0686">Riboflavin biosynthesis</keyword>
<evidence type="ECO:0000256" key="8">
    <source>
        <dbReference type="ARBA" id="ARBA00022801"/>
    </source>
</evidence>
<keyword evidence="7 13" id="KW-0479">Metal-binding</keyword>
<comment type="catalytic activity">
    <reaction evidence="13">
        <text>2,5-diamino-6-hydroxy-4-(5-phosphoribosylamino)-pyrimidine + H2O + H(+) = 5-amino-6-(5-phospho-D-ribosylamino)uracil + NH4(+)</text>
        <dbReference type="Rhea" id="RHEA:21868"/>
        <dbReference type="ChEBI" id="CHEBI:15377"/>
        <dbReference type="ChEBI" id="CHEBI:15378"/>
        <dbReference type="ChEBI" id="CHEBI:28938"/>
        <dbReference type="ChEBI" id="CHEBI:58453"/>
        <dbReference type="ChEBI" id="CHEBI:58614"/>
        <dbReference type="EC" id="3.5.4.26"/>
    </reaction>
</comment>
<dbReference type="NCBIfam" id="TIGR00326">
    <property type="entry name" value="eubact_ribD"/>
    <property type="match status" value="1"/>
</dbReference>
<comment type="cofactor">
    <cofactor evidence="13 16">
        <name>Zn(2+)</name>
        <dbReference type="ChEBI" id="CHEBI:29105"/>
    </cofactor>
    <text evidence="13 16">Binds 1 zinc ion.</text>
</comment>
<dbReference type="Gene3D" id="3.40.140.10">
    <property type="entry name" value="Cytidine Deaminase, domain 2"/>
    <property type="match status" value="1"/>
</dbReference>
<dbReference type="GO" id="GO:0008835">
    <property type="term" value="F:diaminohydroxyphosphoribosylaminopyrimidine deaminase activity"/>
    <property type="evidence" value="ECO:0007669"/>
    <property type="project" value="UniProtKB-EC"/>
</dbReference>
<dbReference type="PANTHER" id="PTHR38011">
    <property type="entry name" value="DIHYDROFOLATE REDUCTASE FAMILY PROTEIN (AFU_ORTHOLOGUE AFUA_8G06820)"/>
    <property type="match status" value="1"/>
</dbReference>
<organism evidence="18 19">
    <name type="scientific">Geothermobacter ehrlichii</name>
    <dbReference type="NCBI Taxonomy" id="213224"/>
    <lineage>
        <taxon>Bacteria</taxon>
        <taxon>Pseudomonadati</taxon>
        <taxon>Thermodesulfobacteriota</taxon>
        <taxon>Desulfuromonadia</taxon>
        <taxon>Desulfuromonadales</taxon>
        <taxon>Geothermobacteraceae</taxon>
        <taxon>Geothermobacter</taxon>
    </lineage>
</organism>
<gene>
    <name evidence="18" type="ORF">EDC39_101421</name>
</gene>
<feature type="binding site" evidence="16">
    <location>
        <position position="52"/>
    </location>
    <ligand>
        <name>Zn(2+)</name>
        <dbReference type="ChEBI" id="CHEBI:29105"/>
        <note>catalytic</note>
    </ligand>
</feature>
<dbReference type="EC" id="3.5.4.26" evidence="13"/>
<dbReference type="PIRSF" id="PIRSF006769">
    <property type="entry name" value="RibD"/>
    <property type="match status" value="1"/>
</dbReference>